<dbReference type="PANTHER" id="PTHR45663">
    <property type="entry name" value="GEO12009P1"/>
    <property type="match status" value="1"/>
</dbReference>
<dbReference type="InterPro" id="IPR013766">
    <property type="entry name" value="Thioredoxin_domain"/>
</dbReference>
<protein>
    <submittedName>
        <fullName evidence="2">Thioredoxin family protein</fullName>
    </submittedName>
</protein>
<evidence type="ECO:0000313" key="3">
    <source>
        <dbReference type="Proteomes" id="UP000593580"/>
    </source>
</evidence>
<dbReference type="RefSeq" id="WP_193111239.1">
    <property type="nucleotide sequence ID" value="NZ_CP041406.1"/>
</dbReference>
<name>A0A7M1B5Q0_9BACT</name>
<dbReference type="Proteomes" id="UP000593580">
    <property type="component" value="Chromosome"/>
</dbReference>
<evidence type="ECO:0000259" key="1">
    <source>
        <dbReference type="Pfam" id="PF00085"/>
    </source>
</evidence>
<accession>A0A7M1B5Q0</accession>
<dbReference type="KEGG" id="spal:FM071_01210"/>
<dbReference type="Pfam" id="PF00085">
    <property type="entry name" value="Thioredoxin"/>
    <property type="match status" value="1"/>
</dbReference>
<proteinExistence type="predicted"/>
<dbReference type="Gene3D" id="3.40.30.10">
    <property type="entry name" value="Glutaredoxin"/>
    <property type="match status" value="1"/>
</dbReference>
<organism evidence="2 3">
    <name type="scientific">Sulfurimonas paralvinellae</name>
    <dbReference type="NCBI Taxonomy" id="317658"/>
    <lineage>
        <taxon>Bacteria</taxon>
        <taxon>Pseudomonadati</taxon>
        <taxon>Campylobacterota</taxon>
        <taxon>Epsilonproteobacteria</taxon>
        <taxon>Campylobacterales</taxon>
        <taxon>Sulfurimonadaceae</taxon>
        <taxon>Sulfurimonas</taxon>
    </lineage>
</organism>
<keyword evidence="3" id="KW-1185">Reference proteome</keyword>
<dbReference type="GO" id="GO:0005829">
    <property type="term" value="C:cytosol"/>
    <property type="evidence" value="ECO:0007669"/>
    <property type="project" value="TreeGrafter"/>
</dbReference>
<dbReference type="SUPFAM" id="SSF52833">
    <property type="entry name" value="Thioredoxin-like"/>
    <property type="match status" value="1"/>
</dbReference>
<dbReference type="CDD" id="cd02947">
    <property type="entry name" value="TRX_family"/>
    <property type="match status" value="1"/>
</dbReference>
<dbReference type="GO" id="GO:0045454">
    <property type="term" value="P:cell redox homeostasis"/>
    <property type="evidence" value="ECO:0007669"/>
    <property type="project" value="TreeGrafter"/>
</dbReference>
<dbReference type="InterPro" id="IPR036249">
    <property type="entry name" value="Thioredoxin-like_sf"/>
</dbReference>
<sequence length="106" mass="12278">MQTIEEIEKIIEENMAVMLYFSAPTCNVCHALKPKLLDAITTNFKEFKITSIDVSIEQETAAHFNVFAIPTLLIFLDGREFIRKSRHMSVDEVVREIERPYNIMIS</sequence>
<dbReference type="GO" id="GO:0015035">
    <property type="term" value="F:protein-disulfide reductase activity"/>
    <property type="evidence" value="ECO:0007669"/>
    <property type="project" value="TreeGrafter"/>
</dbReference>
<dbReference type="EMBL" id="CP041406">
    <property type="protein sequence ID" value="QOP44990.1"/>
    <property type="molecule type" value="Genomic_DNA"/>
</dbReference>
<reference evidence="2 3" key="1">
    <citation type="submission" date="2019-07" db="EMBL/GenBank/DDBJ databases">
        <title>Sulfurimonas paralvinellae sp. nov., a novel mesophilic, hydrogen- and sulfur-oxidizing chemolithoautotroph within the Epsilonproteo- bacteria isolated from a deep-sea hydrothermal vent polychaete nest, reclassification of Thiomicrospira denitrificans as Sulfurimonas denitrificans comb. nov. and emended description of the genus Sulfurimonas.</title>
        <authorList>
            <person name="Wang S."/>
            <person name="Jiang L."/>
            <person name="Shao Z."/>
        </authorList>
    </citation>
    <scope>NUCLEOTIDE SEQUENCE [LARGE SCALE GENOMIC DNA]</scope>
    <source>
        <strain evidence="2 3">GO25</strain>
    </source>
</reference>
<dbReference type="AlphaFoldDB" id="A0A7M1B5Q0"/>
<gene>
    <name evidence="2" type="ORF">FM071_01210</name>
</gene>
<evidence type="ECO:0000313" key="2">
    <source>
        <dbReference type="EMBL" id="QOP44990.1"/>
    </source>
</evidence>
<dbReference type="PANTHER" id="PTHR45663:SF11">
    <property type="entry name" value="GEO12009P1"/>
    <property type="match status" value="1"/>
</dbReference>
<feature type="domain" description="Thioredoxin" evidence="1">
    <location>
        <begin position="8"/>
        <end position="95"/>
    </location>
</feature>